<keyword evidence="2" id="KW-1185">Reference proteome</keyword>
<gene>
    <name evidence="1" type="ORF">E2C01_087066</name>
</gene>
<protein>
    <submittedName>
        <fullName evidence="1">Uncharacterized protein</fullName>
    </submittedName>
</protein>
<name>A0A5B7JGB0_PORTR</name>
<accession>A0A5B7JGB0</accession>
<evidence type="ECO:0000313" key="2">
    <source>
        <dbReference type="Proteomes" id="UP000324222"/>
    </source>
</evidence>
<evidence type="ECO:0000313" key="1">
    <source>
        <dbReference type="EMBL" id="MPC91998.1"/>
    </source>
</evidence>
<dbReference type="EMBL" id="VSRR010089736">
    <property type="protein sequence ID" value="MPC91998.1"/>
    <property type="molecule type" value="Genomic_DNA"/>
</dbReference>
<comment type="caution">
    <text evidence="1">The sequence shown here is derived from an EMBL/GenBank/DDBJ whole genome shotgun (WGS) entry which is preliminary data.</text>
</comment>
<dbReference type="Proteomes" id="UP000324222">
    <property type="component" value="Unassembled WGS sequence"/>
</dbReference>
<proteinExistence type="predicted"/>
<sequence>MLSLQSRYATSFMDYRPHSQAAWRSGVLASESLVWWMACRFHFVPEVISRHWLYWVLPRATEEDV</sequence>
<organism evidence="1 2">
    <name type="scientific">Portunus trituberculatus</name>
    <name type="common">Swimming crab</name>
    <name type="synonym">Neptunus trituberculatus</name>
    <dbReference type="NCBI Taxonomy" id="210409"/>
    <lineage>
        <taxon>Eukaryota</taxon>
        <taxon>Metazoa</taxon>
        <taxon>Ecdysozoa</taxon>
        <taxon>Arthropoda</taxon>
        <taxon>Crustacea</taxon>
        <taxon>Multicrustacea</taxon>
        <taxon>Malacostraca</taxon>
        <taxon>Eumalacostraca</taxon>
        <taxon>Eucarida</taxon>
        <taxon>Decapoda</taxon>
        <taxon>Pleocyemata</taxon>
        <taxon>Brachyura</taxon>
        <taxon>Eubrachyura</taxon>
        <taxon>Portunoidea</taxon>
        <taxon>Portunidae</taxon>
        <taxon>Portuninae</taxon>
        <taxon>Portunus</taxon>
    </lineage>
</organism>
<dbReference type="AlphaFoldDB" id="A0A5B7JGB0"/>
<reference evidence="1 2" key="1">
    <citation type="submission" date="2019-05" db="EMBL/GenBank/DDBJ databases">
        <title>Another draft genome of Portunus trituberculatus and its Hox gene families provides insights of decapod evolution.</title>
        <authorList>
            <person name="Jeong J.-H."/>
            <person name="Song I."/>
            <person name="Kim S."/>
            <person name="Choi T."/>
            <person name="Kim D."/>
            <person name="Ryu S."/>
            <person name="Kim W."/>
        </authorList>
    </citation>
    <scope>NUCLEOTIDE SEQUENCE [LARGE SCALE GENOMIC DNA]</scope>
    <source>
        <tissue evidence="1">Muscle</tissue>
    </source>
</reference>